<feature type="region of interest" description="Disordered" evidence="7">
    <location>
        <begin position="56"/>
        <end position="77"/>
    </location>
</feature>
<sequence>MAKKFSKHSRAARRLEVEEPEAKDLSKLPRVDNADVTNKLIRTASKNEQLLEARMRKKSKQNNKVGKKQSVKVRANNLDKERLERALNFSNRLDGKVQRAESRAKYVQSARKAGWDSTNESIKRELAALQNLEKEENKDLKKVEDEMDADDEPESADADTEATPTGNAFALLSDDVEA</sequence>
<keyword evidence="9" id="KW-1185">Reference proteome</keyword>
<keyword evidence="6" id="KW-0539">Nucleus</keyword>
<dbReference type="PANTHER" id="PTHR28280">
    <property type="entry name" value="SHUTTLING PRE-60S FACTOR ECM1"/>
    <property type="match status" value="1"/>
</dbReference>
<name>A0A1G4MC10_LACFM</name>
<feature type="compositionally biased region" description="Basic residues" evidence="7">
    <location>
        <begin position="56"/>
        <end position="71"/>
    </location>
</feature>
<proteinExistence type="predicted"/>
<keyword evidence="4" id="KW-0963">Cytoplasm</keyword>
<accession>A0A1G4MC10</accession>
<feature type="compositionally biased region" description="Basic residues" evidence="7">
    <location>
        <begin position="1"/>
        <end position="12"/>
    </location>
</feature>
<evidence type="ECO:0000256" key="3">
    <source>
        <dbReference type="ARBA" id="ARBA00022448"/>
    </source>
</evidence>
<comment type="subcellular location">
    <subcellularLocation>
        <location evidence="2">Cytoplasm</location>
    </subcellularLocation>
    <subcellularLocation>
        <location evidence="1">Nucleus</location>
    </subcellularLocation>
</comment>
<evidence type="ECO:0000256" key="5">
    <source>
        <dbReference type="ARBA" id="ARBA00022517"/>
    </source>
</evidence>
<dbReference type="Proteomes" id="UP000190831">
    <property type="component" value="Chromosome D"/>
</dbReference>
<dbReference type="EMBL" id="LT598492">
    <property type="protein sequence ID" value="SCW01448.1"/>
    <property type="molecule type" value="Genomic_DNA"/>
</dbReference>
<dbReference type="PANTHER" id="PTHR28280:SF1">
    <property type="entry name" value="SHUTTLING PRE-60S FACTOR ECM1"/>
    <property type="match status" value="1"/>
</dbReference>
<dbReference type="InterPro" id="IPR022784">
    <property type="entry name" value="Ribosome_bgen_Alb1"/>
</dbReference>
<gene>
    <name evidence="8" type="ORF">LAFE_0D12794G</name>
</gene>
<feature type="region of interest" description="Disordered" evidence="7">
    <location>
        <begin position="1"/>
        <end position="35"/>
    </location>
</feature>
<dbReference type="GO" id="GO:0030687">
    <property type="term" value="C:preribosome, large subunit precursor"/>
    <property type="evidence" value="ECO:0007669"/>
    <property type="project" value="TreeGrafter"/>
</dbReference>
<feature type="region of interest" description="Disordered" evidence="7">
    <location>
        <begin position="130"/>
        <end position="178"/>
    </location>
</feature>
<evidence type="ECO:0000256" key="6">
    <source>
        <dbReference type="ARBA" id="ARBA00023242"/>
    </source>
</evidence>
<evidence type="ECO:0000256" key="1">
    <source>
        <dbReference type="ARBA" id="ARBA00004123"/>
    </source>
</evidence>
<keyword evidence="5" id="KW-0690">Ribosome biogenesis</keyword>
<reference evidence="8 9" key="1">
    <citation type="submission" date="2016-03" db="EMBL/GenBank/DDBJ databases">
        <authorList>
            <person name="Devillers H."/>
        </authorList>
    </citation>
    <scope>NUCLEOTIDE SEQUENCE [LARGE SCALE GENOMIC DNA]</scope>
    <source>
        <strain evidence="8">CBS 6772</strain>
    </source>
</reference>
<evidence type="ECO:0000256" key="2">
    <source>
        <dbReference type="ARBA" id="ARBA00004496"/>
    </source>
</evidence>
<evidence type="ECO:0000313" key="9">
    <source>
        <dbReference type="Proteomes" id="UP000190831"/>
    </source>
</evidence>
<dbReference type="GO" id="GO:0000055">
    <property type="term" value="P:ribosomal large subunit export from nucleus"/>
    <property type="evidence" value="ECO:0007669"/>
    <property type="project" value="TreeGrafter"/>
</dbReference>
<feature type="compositionally biased region" description="Basic and acidic residues" evidence="7">
    <location>
        <begin position="130"/>
        <end position="144"/>
    </location>
</feature>
<feature type="compositionally biased region" description="Acidic residues" evidence="7">
    <location>
        <begin position="145"/>
        <end position="160"/>
    </location>
</feature>
<dbReference type="OMA" id="NTRKAGW"/>
<evidence type="ECO:0000313" key="8">
    <source>
        <dbReference type="EMBL" id="SCW01448.1"/>
    </source>
</evidence>
<dbReference type="GO" id="GO:0005730">
    <property type="term" value="C:nucleolus"/>
    <property type="evidence" value="ECO:0007669"/>
    <property type="project" value="TreeGrafter"/>
</dbReference>
<keyword evidence="3" id="KW-0813">Transport</keyword>
<dbReference type="STRING" id="4955.A0A1G4MC10"/>
<protein>
    <submittedName>
        <fullName evidence="8">LAFE_0D12794g1_1</fullName>
    </submittedName>
</protein>
<dbReference type="AlphaFoldDB" id="A0A1G4MC10"/>
<feature type="compositionally biased region" description="Basic and acidic residues" evidence="7">
    <location>
        <begin position="13"/>
        <end position="33"/>
    </location>
</feature>
<dbReference type="Pfam" id="PF09135">
    <property type="entry name" value="Alb1"/>
    <property type="match status" value="1"/>
</dbReference>
<evidence type="ECO:0000256" key="7">
    <source>
        <dbReference type="SAM" id="MobiDB-lite"/>
    </source>
</evidence>
<dbReference type="OrthoDB" id="4068492at2759"/>
<dbReference type="GO" id="GO:0005737">
    <property type="term" value="C:cytoplasm"/>
    <property type="evidence" value="ECO:0007669"/>
    <property type="project" value="UniProtKB-SubCell"/>
</dbReference>
<dbReference type="InterPro" id="IPR053278">
    <property type="entry name" value="Pre-60S_factor_ECM1"/>
</dbReference>
<organism evidence="8 9">
    <name type="scientific">Lachancea fermentati</name>
    <name type="common">Zygosaccharomyces fermentati</name>
    <dbReference type="NCBI Taxonomy" id="4955"/>
    <lineage>
        <taxon>Eukaryota</taxon>
        <taxon>Fungi</taxon>
        <taxon>Dikarya</taxon>
        <taxon>Ascomycota</taxon>
        <taxon>Saccharomycotina</taxon>
        <taxon>Saccharomycetes</taxon>
        <taxon>Saccharomycetales</taxon>
        <taxon>Saccharomycetaceae</taxon>
        <taxon>Lachancea</taxon>
    </lineage>
</organism>
<evidence type="ECO:0000256" key="4">
    <source>
        <dbReference type="ARBA" id="ARBA00022490"/>
    </source>
</evidence>